<evidence type="ECO:0000313" key="3">
    <source>
        <dbReference type="Proteomes" id="UP000663292"/>
    </source>
</evidence>
<evidence type="ECO:0000313" key="2">
    <source>
        <dbReference type="EMBL" id="QSG15108.1"/>
    </source>
</evidence>
<dbReference type="AlphaFoldDB" id="A0A897NQQ9"/>
<keyword evidence="1" id="KW-0472">Membrane</keyword>
<gene>
    <name evidence="2" type="ORF">HSEST_1579</name>
</gene>
<dbReference type="GeneID" id="68858215"/>
<feature type="transmembrane region" description="Helical" evidence="1">
    <location>
        <begin position="195"/>
        <end position="217"/>
    </location>
</feature>
<dbReference type="Proteomes" id="UP000663292">
    <property type="component" value="Chromosome"/>
</dbReference>
<proteinExistence type="predicted"/>
<dbReference type="RefSeq" id="WP_229120368.1">
    <property type="nucleotide sequence ID" value="NZ_CP064791.1"/>
</dbReference>
<keyword evidence="1" id="KW-1133">Transmembrane helix</keyword>
<accession>A0A897NQQ9</accession>
<name>A0A897NQQ9_9EURY</name>
<sequence length="250" mass="27473">MNRRLLALIGLGVLLVLAGCLGGSGPSGEQLREDADYDWNTSANGTLQLGGDSYTAVYEIHNTSQLDLYQRDTFNNREPLPISALQFRYPNGTVVDASAFDISTNAERIRLEPPNRTGKIAYSVEQNGKAVQTATFVDGSYEVVLPPNTDVGVPILSNVAPGGYETETIDGQVHITWNDVDSDELVVEYYLERDLWLFGGLFVLLVSVGVGGGLYYWRQIRSLQDRREEVGLDVEDDDLDDRGPPPGMGR</sequence>
<keyword evidence="3" id="KW-1185">Reference proteome</keyword>
<keyword evidence="1" id="KW-0812">Transmembrane</keyword>
<dbReference type="InterPro" id="IPR043826">
    <property type="entry name" value="DUF5803"/>
</dbReference>
<dbReference type="PROSITE" id="PS51257">
    <property type="entry name" value="PROKAR_LIPOPROTEIN"/>
    <property type="match status" value="1"/>
</dbReference>
<dbReference type="EMBL" id="CP064791">
    <property type="protein sequence ID" value="QSG15108.1"/>
    <property type="molecule type" value="Genomic_DNA"/>
</dbReference>
<organism evidence="2 3">
    <name type="scientific">Halapricum desulfuricans</name>
    <dbReference type="NCBI Taxonomy" id="2841257"/>
    <lineage>
        <taxon>Archaea</taxon>
        <taxon>Methanobacteriati</taxon>
        <taxon>Methanobacteriota</taxon>
        <taxon>Stenosarchaea group</taxon>
        <taxon>Halobacteria</taxon>
        <taxon>Halobacteriales</taxon>
        <taxon>Haloarculaceae</taxon>
        <taxon>Halapricum</taxon>
    </lineage>
</organism>
<protein>
    <submittedName>
        <fullName evidence="2">Putative membrane protein</fullName>
    </submittedName>
</protein>
<reference evidence="2 3" key="1">
    <citation type="submission" date="2020-11" db="EMBL/GenBank/DDBJ databases">
        <title>Carbohydrate-dependent, anaerobic sulfur respiration: A novel catabolism in halophilic archaea.</title>
        <authorList>
            <person name="Sorokin D.Y."/>
            <person name="Messina E."/>
            <person name="Smedile F."/>
            <person name="La Cono V."/>
            <person name="Hallsworth J.E."/>
            <person name="Yakimov M.M."/>
        </authorList>
    </citation>
    <scope>NUCLEOTIDE SEQUENCE [LARGE SCALE GENOMIC DNA]</scope>
    <source>
        <strain evidence="2 3">HSR-Est</strain>
    </source>
</reference>
<evidence type="ECO:0000256" key="1">
    <source>
        <dbReference type="SAM" id="Phobius"/>
    </source>
</evidence>
<dbReference type="Pfam" id="PF19119">
    <property type="entry name" value="DUF5803"/>
    <property type="match status" value="1"/>
</dbReference>